<dbReference type="FunCoup" id="D8ULK7">
    <property type="interactions" value="767"/>
</dbReference>
<comment type="similarity">
    <text evidence="1">Belongs to the short-chain dehydrogenases/reductases (SDR) family.</text>
</comment>
<dbReference type="InterPro" id="IPR036291">
    <property type="entry name" value="NAD(P)-bd_dom_sf"/>
</dbReference>
<dbReference type="GeneID" id="9614350"/>
<dbReference type="InParanoid" id="D8ULK7"/>
<proteinExistence type="inferred from homology"/>
<name>D8ULK7_VOLCA</name>
<accession>D8ULK7</accession>
<organism evidence="3">
    <name type="scientific">Volvox carteri f. nagariensis</name>
    <dbReference type="NCBI Taxonomy" id="3068"/>
    <lineage>
        <taxon>Eukaryota</taxon>
        <taxon>Viridiplantae</taxon>
        <taxon>Chlorophyta</taxon>
        <taxon>core chlorophytes</taxon>
        <taxon>Chlorophyceae</taxon>
        <taxon>CS clade</taxon>
        <taxon>Chlamydomonadales</taxon>
        <taxon>Volvocaceae</taxon>
        <taxon>Volvox</taxon>
    </lineage>
</organism>
<gene>
    <name evidence="2" type="ORF">VOLCADRAFT_108651</name>
</gene>
<keyword evidence="3" id="KW-1185">Reference proteome</keyword>
<dbReference type="GO" id="GO:0016616">
    <property type="term" value="F:oxidoreductase activity, acting on the CH-OH group of donors, NAD or NADP as acceptor"/>
    <property type="evidence" value="ECO:0007669"/>
    <property type="project" value="TreeGrafter"/>
</dbReference>
<dbReference type="Proteomes" id="UP000001058">
    <property type="component" value="Unassembled WGS sequence"/>
</dbReference>
<evidence type="ECO:0000313" key="2">
    <source>
        <dbReference type="EMBL" id="EFJ39391.1"/>
    </source>
</evidence>
<dbReference type="Pfam" id="PF00106">
    <property type="entry name" value="adh_short"/>
    <property type="match status" value="1"/>
</dbReference>
<dbReference type="PRINTS" id="PR00080">
    <property type="entry name" value="SDRFAMILY"/>
</dbReference>
<dbReference type="InterPro" id="IPR052184">
    <property type="entry name" value="SDR_enzymes"/>
</dbReference>
<protein>
    <recommendedName>
        <fullName evidence="4">Short-chain dehydrogenase/reductase</fullName>
    </recommendedName>
</protein>
<evidence type="ECO:0008006" key="4">
    <source>
        <dbReference type="Google" id="ProtNLM"/>
    </source>
</evidence>
<dbReference type="AlphaFoldDB" id="D8ULK7"/>
<dbReference type="eggNOG" id="KOG1611">
    <property type="taxonomic scope" value="Eukaryota"/>
</dbReference>
<evidence type="ECO:0000256" key="1">
    <source>
        <dbReference type="RuleBase" id="RU000363"/>
    </source>
</evidence>
<sequence>MAQPITSKTVVVTGGSRGIGLGLVKKFLSRNNTVIATSRKSAEAYQLHELRKQYPERLILTDVDTSAAASIAEWAQDMKEARGVKHIDVLVNNAGVYGRRPELLDFEEEDFLFAFRTNSMGPFFVVQQLLKQELMGSTPDLPGGTSLIANISSVVGSNTEKTVSAVMKGGFAYRFGGVWSGGASKAALNVMTTTLARDLAPQGIQVVALHPGYVKTDMT</sequence>
<feature type="non-terminal residue" evidence="2">
    <location>
        <position position="219"/>
    </location>
</feature>
<dbReference type="SUPFAM" id="SSF51735">
    <property type="entry name" value="NAD(P)-binding Rossmann-fold domains"/>
    <property type="match status" value="1"/>
</dbReference>
<dbReference type="PANTHER" id="PTHR45458">
    <property type="entry name" value="SHORT-CHAIN DEHYDROGENASE/REDUCTASE SDR"/>
    <property type="match status" value="1"/>
</dbReference>
<dbReference type="PANTHER" id="PTHR45458:SF1">
    <property type="entry name" value="SHORT CHAIN DEHYDROGENASE"/>
    <property type="match status" value="1"/>
</dbReference>
<evidence type="ECO:0000313" key="3">
    <source>
        <dbReference type="Proteomes" id="UP000001058"/>
    </source>
</evidence>
<dbReference type="PRINTS" id="PR00081">
    <property type="entry name" value="GDHRDH"/>
</dbReference>
<dbReference type="OrthoDB" id="5296at2759"/>
<reference evidence="2 3" key="1">
    <citation type="journal article" date="2010" name="Science">
        <title>Genomic analysis of organismal complexity in the multicellular green alga Volvox carteri.</title>
        <authorList>
            <person name="Prochnik S.E."/>
            <person name="Umen J."/>
            <person name="Nedelcu A.M."/>
            <person name="Hallmann A."/>
            <person name="Miller S.M."/>
            <person name="Nishii I."/>
            <person name="Ferris P."/>
            <person name="Kuo A."/>
            <person name="Mitros T."/>
            <person name="Fritz-Laylin L.K."/>
            <person name="Hellsten U."/>
            <person name="Chapman J."/>
            <person name="Simakov O."/>
            <person name="Rensing S.A."/>
            <person name="Terry A."/>
            <person name="Pangilinan J."/>
            <person name="Kapitonov V."/>
            <person name="Jurka J."/>
            <person name="Salamov A."/>
            <person name="Shapiro H."/>
            <person name="Schmutz J."/>
            <person name="Grimwood J."/>
            <person name="Lindquist E."/>
            <person name="Lucas S."/>
            <person name="Grigoriev I.V."/>
            <person name="Schmitt R."/>
            <person name="Kirk D."/>
            <person name="Rokhsar D.S."/>
        </authorList>
    </citation>
    <scope>NUCLEOTIDE SEQUENCE [LARGE SCALE GENOMIC DNA]</scope>
    <source>
        <strain evidence="3">f. Nagariensis / Eve</strain>
    </source>
</reference>
<dbReference type="KEGG" id="vcn:VOLCADRAFT_108651"/>
<dbReference type="EMBL" id="GL378610">
    <property type="protein sequence ID" value="EFJ39391.1"/>
    <property type="molecule type" value="Genomic_DNA"/>
</dbReference>
<dbReference type="InterPro" id="IPR002347">
    <property type="entry name" value="SDR_fam"/>
</dbReference>
<dbReference type="RefSeq" id="XP_002959543.1">
    <property type="nucleotide sequence ID" value="XM_002959497.1"/>
</dbReference>
<dbReference type="Gene3D" id="3.40.50.720">
    <property type="entry name" value="NAD(P)-binding Rossmann-like Domain"/>
    <property type="match status" value="1"/>
</dbReference>